<dbReference type="InterPro" id="IPR001425">
    <property type="entry name" value="Arc/bac/fun_rhodopsins"/>
</dbReference>
<evidence type="ECO:0000313" key="8">
    <source>
        <dbReference type="EMBL" id="CAD8968077.1"/>
    </source>
</evidence>
<sequence>MSRHLTGLGNGYGTVLQPPATPAPPAAAAAAGAPAAAGAESDSGVSFPADFPNSVKHFLLLGCIAMAVMAGVALAHNVSRAKMGAVHSLLFLAGAAGGIGYFAMVTGLGVDLKTIDETPRVVFWARYATQVASQPLLLAAVGSLAQMETAVLVPLVVEDILLVMAGYLGSTTIAPMKYFWWLTSCLFTVLIGLHLLSATKGGHAVLRNAAYGVIACLAAFQILWLMGSEGTANLGLAPEVGLYVVVDIVLKLGLGLYLLFSYDAVAGKEEGQEVGSASYV</sequence>
<keyword evidence="5 6" id="KW-0472">Membrane</keyword>
<dbReference type="SMART" id="SM01021">
    <property type="entry name" value="Bac_rhodopsin"/>
    <property type="match status" value="1"/>
</dbReference>
<dbReference type="SUPFAM" id="SSF81321">
    <property type="entry name" value="Family A G protein-coupled receptor-like"/>
    <property type="match status" value="1"/>
</dbReference>
<feature type="transmembrane region" description="Helical" evidence="6">
    <location>
        <begin position="124"/>
        <end position="144"/>
    </location>
</feature>
<accession>A0A6U4YEG3</accession>
<feature type="transmembrane region" description="Helical" evidence="6">
    <location>
        <begin position="240"/>
        <end position="260"/>
    </location>
</feature>
<comment type="similarity">
    <text evidence="2">Belongs to the archaeal/bacterial/fungal opsin family.</text>
</comment>
<evidence type="ECO:0000256" key="5">
    <source>
        <dbReference type="ARBA" id="ARBA00023136"/>
    </source>
</evidence>
<protein>
    <submittedName>
        <fullName evidence="7">Uncharacterized protein</fullName>
    </submittedName>
</protein>
<feature type="transmembrane region" description="Helical" evidence="6">
    <location>
        <begin position="178"/>
        <end position="197"/>
    </location>
</feature>
<dbReference type="Gene3D" id="1.20.1070.10">
    <property type="entry name" value="Rhodopsin 7-helix transmembrane proteins"/>
    <property type="match status" value="1"/>
</dbReference>
<evidence type="ECO:0000313" key="7">
    <source>
        <dbReference type="EMBL" id="CAD8745897.1"/>
    </source>
</evidence>
<comment type="subcellular location">
    <subcellularLocation>
        <location evidence="1">Membrane</location>
        <topology evidence="1">Multi-pass membrane protein</topology>
    </subcellularLocation>
</comment>
<dbReference type="EMBL" id="HBFK01019977">
    <property type="protein sequence ID" value="CAD8745897.1"/>
    <property type="molecule type" value="Transcribed_RNA"/>
</dbReference>
<evidence type="ECO:0000256" key="6">
    <source>
        <dbReference type="SAM" id="Phobius"/>
    </source>
</evidence>
<dbReference type="EMBL" id="HBFX01031612">
    <property type="protein sequence ID" value="CAD8968077.1"/>
    <property type="molecule type" value="Transcribed_RNA"/>
</dbReference>
<dbReference type="GO" id="GO:0016020">
    <property type="term" value="C:membrane"/>
    <property type="evidence" value="ECO:0007669"/>
    <property type="project" value="UniProtKB-SubCell"/>
</dbReference>
<feature type="transmembrane region" description="Helical" evidence="6">
    <location>
        <begin position="209"/>
        <end position="228"/>
    </location>
</feature>
<dbReference type="PRINTS" id="PR00251">
    <property type="entry name" value="BACTRLOPSIN"/>
</dbReference>
<reference evidence="7" key="1">
    <citation type="submission" date="2021-01" db="EMBL/GenBank/DDBJ databases">
        <authorList>
            <person name="Corre E."/>
            <person name="Pelletier E."/>
            <person name="Niang G."/>
            <person name="Scheremetjew M."/>
            <person name="Finn R."/>
            <person name="Kale V."/>
            <person name="Holt S."/>
            <person name="Cochrane G."/>
            <person name="Meng A."/>
            <person name="Brown T."/>
            <person name="Cohen L."/>
        </authorList>
    </citation>
    <scope>NUCLEOTIDE SEQUENCE</scope>
    <source>
        <strain evidence="7">CCMP441</strain>
        <strain evidence="8">CCMP644</strain>
    </source>
</reference>
<feature type="transmembrane region" description="Helical" evidence="6">
    <location>
        <begin position="85"/>
        <end position="104"/>
    </location>
</feature>
<keyword evidence="4 6" id="KW-1133">Transmembrane helix</keyword>
<evidence type="ECO:0000256" key="1">
    <source>
        <dbReference type="ARBA" id="ARBA00004141"/>
    </source>
</evidence>
<gene>
    <name evidence="8" type="ORF">HAND00432_LOCUS19071</name>
    <name evidence="7" type="ORF">HAND1043_LOCUS12393</name>
</gene>
<feature type="transmembrane region" description="Helical" evidence="6">
    <location>
        <begin position="58"/>
        <end position="78"/>
    </location>
</feature>
<organism evidence="7">
    <name type="scientific">Hemiselmis andersenii</name>
    <name type="common">Cryptophyte alga</name>
    <dbReference type="NCBI Taxonomy" id="464988"/>
    <lineage>
        <taxon>Eukaryota</taxon>
        <taxon>Cryptophyceae</taxon>
        <taxon>Cryptomonadales</taxon>
        <taxon>Hemiselmidaceae</taxon>
        <taxon>Hemiselmis</taxon>
    </lineage>
</organism>
<keyword evidence="3 6" id="KW-0812">Transmembrane</keyword>
<evidence type="ECO:0000256" key="4">
    <source>
        <dbReference type="ARBA" id="ARBA00022989"/>
    </source>
</evidence>
<name>A0A6U4YEG3_HEMAN</name>
<dbReference type="Pfam" id="PF01036">
    <property type="entry name" value="Bac_rhodopsin"/>
    <property type="match status" value="1"/>
</dbReference>
<evidence type="ECO:0000256" key="3">
    <source>
        <dbReference type="ARBA" id="ARBA00022692"/>
    </source>
</evidence>
<feature type="transmembrane region" description="Helical" evidence="6">
    <location>
        <begin position="151"/>
        <end position="172"/>
    </location>
</feature>
<dbReference type="AlphaFoldDB" id="A0A6U4YEG3"/>
<evidence type="ECO:0000256" key="2">
    <source>
        <dbReference type="ARBA" id="ARBA00008130"/>
    </source>
</evidence>
<proteinExistence type="inferred from homology"/>